<keyword evidence="11" id="KW-1185">Reference proteome</keyword>
<feature type="transmembrane region" description="Helical" evidence="8">
    <location>
        <begin position="66"/>
        <end position="83"/>
    </location>
</feature>
<feature type="transmembrane region" description="Helical" evidence="8">
    <location>
        <begin position="177"/>
        <end position="199"/>
    </location>
</feature>
<feature type="domain" description="Guanylate cyclase" evidence="9">
    <location>
        <begin position="251"/>
        <end position="378"/>
    </location>
</feature>
<feature type="transmembrane region" description="Helical" evidence="8">
    <location>
        <begin position="95"/>
        <end position="113"/>
    </location>
</feature>
<dbReference type="GO" id="GO:0016779">
    <property type="term" value="F:nucleotidyltransferase activity"/>
    <property type="evidence" value="ECO:0007669"/>
    <property type="project" value="UniProtKB-KW"/>
</dbReference>
<dbReference type="InterPro" id="IPR018297">
    <property type="entry name" value="A/G_cyclase_CS"/>
</dbReference>
<dbReference type="PANTHER" id="PTHR11920">
    <property type="entry name" value="GUANYLYL CYCLASE"/>
    <property type="match status" value="1"/>
</dbReference>
<evidence type="ECO:0000256" key="2">
    <source>
        <dbReference type="ARBA" id="ARBA00022692"/>
    </source>
</evidence>
<feature type="transmembrane region" description="Helical" evidence="8">
    <location>
        <begin position="145"/>
        <end position="165"/>
    </location>
</feature>
<dbReference type="Gene3D" id="3.30.70.1230">
    <property type="entry name" value="Nucleotide cyclase"/>
    <property type="match status" value="1"/>
</dbReference>
<dbReference type="InterPro" id="IPR001054">
    <property type="entry name" value="A/G_cyclase"/>
</dbReference>
<dbReference type="PROSITE" id="PS00452">
    <property type="entry name" value="GUANYLATE_CYCLASE_1"/>
    <property type="match status" value="1"/>
</dbReference>
<dbReference type="RefSeq" id="WP_247346477.1">
    <property type="nucleotide sequence ID" value="NZ_CP095550.1"/>
</dbReference>
<keyword evidence="5 8" id="KW-0472">Membrane</keyword>
<feature type="transmembrane region" description="Helical" evidence="8">
    <location>
        <begin position="119"/>
        <end position="138"/>
    </location>
</feature>
<evidence type="ECO:0000259" key="9">
    <source>
        <dbReference type="PROSITE" id="PS50125"/>
    </source>
</evidence>
<evidence type="ECO:0000256" key="3">
    <source>
        <dbReference type="ARBA" id="ARBA00022741"/>
    </source>
</evidence>
<gene>
    <name evidence="10" type="ORF">ACFSKK_14745</name>
</gene>
<dbReference type="PROSITE" id="PS50125">
    <property type="entry name" value="GUANYLATE_CYCLASE_2"/>
    <property type="match status" value="1"/>
</dbReference>
<evidence type="ECO:0000256" key="6">
    <source>
        <dbReference type="ARBA" id="ARBA00023239"/>
    </source>
</evidence>
<dbReference type="CDD" id="cd07302">
    <property type="entry name" value="CHD"/>
    <property type="match status" value="1"/>
</dbReference>
<comment type="caution">
    <text evidence="10">The sequence shown here is derived from an EMBL/GenBank/DDBJ whole genome shotgun (WGS) entry which is preliminary data.</text>
</comment>
<comment type="similarity">
    <text evidence="7">Belongs to the adenylyl cyclase class-4/guanylyl cyclase family.</text>
</comment>
<feature type="transmembrane region" description="Helical" evidence="8">
    <location>
        <begin position="36"/>
        <end position="60"/>
    </location>
</feature>
<keyword evidence="10" id="KW-0548">Nucleotidyltransferase</keyword>
<evidence type="ECO:0000256" key="8">
    <source>
        <dbReference type="SAM" id="Phobius"/>
    </source>
</evidence>
<dbReference type="InterPro" id="IPR029787">
    <property type="entry name" value="Nucleotide_cyclase"/>
</dbReference>
<dbReference type="PANTHER" id="PTHR11920:SF335">
    <property type="entry name" value="GUANYLATE CYCLASE"/>
    <property type="match status" value="1"/>
</dbReference>
<reference evidence="11" key="1">
    <citation type="journal article" date="2019" name="Int. J. Syst. Evol. Microbiol.">
        <title>The Global Catalogue of Microorganisms (GCM) 10K type strain sequencing project: providing services to taxonomists for standard genome sequencing and annotation.</title>
        <authorList>
            <consortium name="The Broad Institute Genomics Platform"/>
            <consortium name="The Broad Institute Genome Sequencing Center for Infectious Disease"/>
            <person name="Wu L."/>
            <person name="Ma J."/>
        </authorList>
    </citation>
    <scope>NUCLEOTIDE SEQUENCE [LARGE SCALE GENOMIC DNA]</scope>
    <source>
        <strain evidence="11">CGMCC 1.15474</strain>
    </source>
</reference>
<dbReference type="EMBL" id="JBHUIK010000003">
    <property type="protein sequence ID" value="MFD2214946.1"/>
    <property type="molecule type" value="Genomic_DNA"/>
</dbReference>
<evidence type="ECO:0000313" key="10">
    <source>
        <dbReference type="EMBL" id="MFD2214946.1"/>
    </source>
</evidence>
<keyword evidence="6 7" id="KW-0456">Lyase</keyword>
<sequence length="421" mass="47916">MKSLEELLINSKKLKFPHDMEKQYITAYNQLTAQYAVWYIPVGIVFVISLMLFDLISFPADDQKNMIAIRFISLVILVIVYFLNFVGKFKAHSQFYISLILISIDLGLKWIIALSEPDAISFNYYFIGVFLLIAVTYCMVRIRFVLANILALFYILSYAFVAVFYQFPVASEEQILVIKLIIFMLGAFSLLCTTTCYFLEYFSRRDFIYQKIIDEEREASEELLLNILPEHVVTRLKSGDTVIADSHDSVTILFADLVGFTKISRVLPAPELVTILNTIFTAFDELSEKYDVEKIKTIGDSYMVSSKVGSDSRESAEKIVHLAEDMIRVISSLKEQAKLPLNIRIGIHTGPVVAGVIGKNKFAYDMWGDTVNTASRMESTGINGRVQVSETTFKMLKDKFHFIERGKIDVKGLGVVRVYLL</sequence>
<accession>A0ABW5C1L0</accession>
<evidence type="ECO:0000313" key="11">
    <source>
        <dbReference type="Proteomes" id="UP001597318"/>
    </source>
</evidence>
<dbReference type="Pfam" id="PF00211">
    <property type="entry name" value="Guanylate_cyc"/>
    <property type="match status" value="1"/>
</dbReference>
<keyword evidence="4 8" id="KW-1133">Transmembrane helix</keyword>
<protein>
    <submittedName>
        <fullName evidence="10">Adenylate/guanylate cyclase domain-containing protein</fullName>
        <ecNumber evidence="10">2.7.7.-</ecNumber>
    </submittedName>
</protein>
<organism evidence="10 11">
    <name type="scientific">Metabacillus endolithicus</name>
    <dbReference type="NCBI Taxonomy" id="1535204"/>
    <lineage>
        <taxon>Bacteria</taxon>
        <taxon>Bacillati</taxon>
        <taxon>Bacillota</taxon>
        <taxon>Bacilli</taxon>
        <taxon>Bacillales</taxon>
        <taxon>Bacillaceae</taxon>
        <taxon>Metabacillus</taxon>
    </lineage>
</organism>
<evidence type="ECO:0000256" key="1">
    <source>
        <dbReference type="ARBA" id="ARBA00004370"/>
    </source>
</evidence>
<evidence type="ECO:0000256" key="7">
    <source>
        <dbReference type="RuleBase" id="RU000405"/>
    </source>
</evidence>
<evidence type="ECO:0000256" key="4">
    <source>
        <dbReference type="ARBA" id="ARBA00022989"/>
    </source>
</evidence>
<keyword evidence="10" id="KW-0808">Transferase</keyword>
<keyword evidence="3" id="KW-0547">Nucleotide-binding</keyword>
<keyword evidence="2 8" id="KW-0812">Transmembrane</keyword>
<dbReference type="SMART" id="SM00044">
    <property type="entry name" value="CYCc"/>
    <property type="match status" value="1"/>
</dbReference>
<dbReference type="Proteomes" id="UP001597318">
    <property type="component" value="Unassembled WGS sequence"/>
</dbReference>
<dbReference type="InterPro" id="IPR050401">
    <property type="entry name" value="Cyclic_nucleotide_synthase"/>
</dbReference>
<evidence type="ECO:0000256" key="5">
    <source>
        <dbReference type="ARBA" id="ARBA00023136"/>
    </source>
</evidence>
<dbReference type="EC" id="2.7.7.-" evidence="10"/>
<name>A0ABW5C1L0_9BACI</name>
<dbReference type="SUPFAM" id="SSF55073">
    <property type="entry name" value="Nucleotide cyclase"/>
    <property type="match status" value="1"/>
</dbReference>
<proteinExistence type="inferred from homology"/>
<comment type="subcellular location">
    <subcellularLocation>
        <location evidence="1">Membrane</location>
    </subcellularLocation>
</comment>